<dbReference type="InterPro" id="IPR035440">
    <property type="entry name" value="4HB_MCP_dom_sf"/>
</dbReference>
<evidence type="ECO:0000256" key="12">
    <source>
        <dbReference type="SAM" id="Phobius"/>
    </source>
</evidence>
<feature type="transmembrane region" description="Helical" evidence="12">
    <location>
        <begin position="190"/>
        <end position="210"/>
    </location>
</feature>
<dbReference type="GO" id="GO:0007165">
    <property type="term" value="P:signal transduction"/>
    <property type="evidence" value="ECO:0007669"/>
    <property type="project" value="UniProtKB-KW"/>
</dbReference>
<accession>A0A380T0D8</accession>
<evidence type="ECO:0000259" key="14">
    <source>
        <dbReference type="PROSITE" id="PS50885"/>
    </source>
</evidence>
<keyword evidence="2" id="KW-1003">Cell membrane</keyword>
<feature type="compositionally biased region" description="Polar residues" evidence="11">
    <location>
        <begin position="321"/>
        <end position="333"/>
    </location>
</feature>
<dbReference type="InterPro" id="IPR004090">
    <property type="entry name" value="Chemotax_Me-accpt_rcpt"/>
</dbReference>
<dbReference type="GO" id="GO:0006935">
    <property type="term" value="P:chemotaxis"/>
    <property type="evidence" value="ECO:0007669"/>
    <property type="project" value="UniProtKB-KW"/>
</dbReference>
<keyword evidence="7 12" id="KW-0472">Membrane</keyword>
<dbReference type="RefSeq" id="WP_115087310.1">
    <property type="nucleotide sequence ID" value="NZ_CBCSFG010000015.1"/>
</dbReference>
<evidence type="ECO:0000313" key="16">
    <source>
        <dbReference type="Proteomes" id="UP000255177"/>
    </source>
</evidence>
<feature type="domain" description="HAMP" evidence="14">
    <location>
        <begin position="212"/>
        <end position="264"/>
    </location>
</feature>
<evidence type="ECO:0000256" key="8">
    <source>
        <dbReference type="ARBA" id="ARBA00023224"/>
    </source>
</evidence>
<evidence type="ECO:0000256" key="6">
    <source>
        <dbReference type="ARBA" id="ARBA00022989"/>
    </source>
</evidence>
<evidence type="ECO:0000313" key="15">
    <source>
        <dbReference type="EMBL" id="SUQ63762.1"/>
    </source>
</evidence>
<evidence type="ECO:0000256" key="1">
    <source>
        <dbReference type="ARBA" id="ARBA00004651"/>
    </source>
</evidence>
<evidence type="ECO:0000256" key="9">
    <source>
        <dbReference type="ARBA" id="ARBA00029447"/>
    </source>
</evidence>
<dbReference type="Pfam" id="PF00015">
    <property type="entry name" value="MCPsignal"/>
    <property type="match status" value="1"/>
</dbReference>
<keyword evidence="8 10" id="KW-0807">Transducer</keyword>
<name>A0A380T0D8_9PSED</name>
<dbReference type="CDD" id="cd11386">
    <property type="entry name" value="MCP_signal"/>
    <property type="match status" value="1"/>
</dbReference>
<dbReference type="CDD" id="cd06225">
    <property type="entry name" value="HAMP"/>
    <property type="match status" value="1"/>
</dbReference>
<reference evidence="16" key="1">
    <citation type="submission" date="2018-07" db="EMBL/GenBank/DDBJ databases">
        <authorList>
            <person name="Blom J."/>
        </authorList>
    </citation>
    <scope>NUCLEOTIDE SEQUENCE [LARGE SCALE GENOMIC DNA]</scope>
    <source>
        <strain evidence="16">CCOS 864</strain>
    </source>
</reference>
<organism evidence="15 16">
    <name type="scientific">Pseudomonas wadenswilerensis</name>
    <dbReference type="NCBI Taxonomy" id="1785161"/>
    <lineage>
        <taxon>Bacteria</taxon>
        <taxon>Pseudomonadati</taxon>
        <taxon>Pseudomonadota</taxon>
        <taxon>Gammaproteobacteria</taxon>
        <taxon>Pseudomonadales</taxon>
        <taxon>Pseudomonadaceae</taxon>
        <taxon>Pseudomonas</taxon>
    </lineage>
</organism>
<dbReference type="PANTHER" id="PTHR32089:SF120">
    <property type="entry name" value="METHYL-ACCEPTING CHEMOTAXIS PROTEIN TLPQ"/>
    <property type="match status" value="1"/>
</dbReference>
<evidence type="ECO:0000256" key="3">
    <source>
        <dbReference type="ARBA" id="ARBA00022481"/>
    </source>
</evidence>
<dbReference type="InterPro" id="IPR004089">
    <property type="entry name" value="MCPsignal_dom"/>
</dbReference>
<dbReference type="EMBL" id="UIDD01000008">
    <property type="protein sequence ID" value="SUQ63762.1"/>
    <property type="molecule type" value="Genomic_DNA"/>
</dbReference>
<dbReference type="GO" id="GO:0005886">
    <property type="term" value="C:plasma membrane"/>
    <property type="evidence" value="ECO:0007669"/>
    <property type="project" value="UniProtKB-SubCell"/>
</dbReference>
<protein>
    <submittedName>
        <fullName evidence="15">Methyl-accepting chemotaxis protein McpS</fullName>
    </submittedName>
</protein>
<dbReference type="GO" id="GO:0004888">
    <property type="term" value="F:transmembrane signaling receptor activity"/>
    <property type="evidence" value="ECO:0007669"/>
    <property type="project" value="InterPro"/>
</dbReference>
<keyword evidence="3" id="KW-0488">Methylation</keyword>
<dbReference type="Pfam" id="PF00672">
    <property type="entry name" value="HAMP"/>
    <property type="match status" value="1"/>
</dbReference>
<dbReference type="SMART" id="SM00283">
    <property type="entry name" value="MA"/>
    <property type="match status" value="1"/>
</dbReference>
<evidence type="ECO:0000256" key="10">
    <source>
        <dbReference type="PROSITE-ProRule" id="PRU00284"/>
    </source>
</evidence>
<dbReference type="SUPFAM" id="SSF58104">
    <property type="entry name" value="Methyl-accepting chemotaxis protein (MCP) signaling domain"/>
    <property type="match status" value="1"/>
</dbReference>
<evidence type="ECO:0000256" key="11">
    <source>
        <dbReference type="SAM" id="MobiDB-lite"/>
    </source>
</evidence>
<keyword evidence="6 12" id="KW-1133">Transmembrane helix</keyword>
<dbReference type="SUPFAM" id="SSF47170">
    <property type="entry name" value="Aspartate receptor, ligand-binding domain"/>
    <property type="match status" value="1"/>
</dbReference>
<dbReference type="AlphaFoldDB" id="A0A380T0D8"/>
<dbReference type="Proteomes" id="UP000255177">
    <property type="component" value="Unassembled WGS sequence"/>
</dbReference>
<dbReference type="PROSITE" id="PS50111">
    <property type="entry name" value="CHEMOTAXIS_TRANSDUC_2"/>
    <property type="match status" value="1"/>
</dbReference>
<dbReference type="PRINTS" id="PR00260">
    <property type="entry name" value="CHEMTRNSDUCR"/>
</dbReference>
<keyword evidence="4" id="KW-0145">Chemotaxis</keyword>
<gene>
    <name evidence="15" type="primary">mcpS1</name>
    <name evidence="15" type="ORF">CCOS864_03215</name>
</gene>
<comment type="subcellular location">
    <subcellularLocation>
        <location evidence="1">Cell membrane</location>
        <topology evidence="1">Multi-pass membrane protein</topology>
    </subcellularLocation>
</comment>
<keyword evidence="16" id="KW-1185">Reference proteome</keyword>
<evidence type="ECO:0000259" key="13">
    <source>
        <dbReference type="PROSITE" id="PS50111"/>
    </source>
</evidence>
<dbReference type="SMART" id="SM00304">
    <property type="entry name" value="HAMP"/>
    <property type="match status" value="1"/>
</dbReference>
<sequence>MFADLKIRTGMFWVLSLFSLTLLFSTVSAWRAAVGSDQQITELDQTAHQSDRLNNALLMAIRASANVSSGFIEQTGGHSESANKRLKLSEELLGNSAQLINALVSNAQEPTFKALAVELQSTFADYAKAVAGQREATRHNDLQHYFRVNTDAGNAMGRLQALRQKLVAALNERSQQIMLESDRRLSSAQLLSVALGLLTLLLAALCWSFIAQRVLRPLRDAGQHFQRIAGGDLSVPVAVHSSNEIGQLFSELQRMQHSQRDTLGQITGCATQLAEAAGALNGITEQSSHSLRQQDQELEQAATAVTEMTTAVEEVARNAVSTSQAASASNELAEQSRRQVSDNLDGTQAMAREVQTSSEHLEQLAGQIRDIGQVLEVIRSVSEQTNLLALNAAIEAARAGEAGRGFAVVADEVRTLAYRTQQSTQEIEQMIGRVQHGTEAAVASMHASTQRAQSTLGITQASGQVLEGIYSAIGEINERNLVIASAAEEQAQVAREVDRNLLNIRELSTRSAAGARETREASQALAGLAGQLTALVARFRV</sequence>
<evidence type="ECO:0000256" key="2">
    <source>
        <dbReference type="ARBA" id="ARBA00022475"/>
    </source>
</evidence>
<dbReference type="Gene3D" id="1.10.287.950">
    <property type="entry name" value="Methyl-accepting chemotaxis protein"/>
    <property type="match status" value="1"/>
</dbReference>
<dbReference type="PANTHER" id="PTHR32089">
    <property type="entry name" value="METHYL-ACCEPTING CHEMOTAXIS PROTEIN MCPB"/>
    <property type="match status" value="1"/>
</dbReference>
<proteinExistence type="inferred from homology"/>
<feature type="region of interest" description="Disordered" evidence="11">
    <location>
        <begin position="321"/>
        <end position="342"/>
    </location>
</feature>
<dbReference type="InterPro" id="IPR003660">
    <property type="entry name" value="HAMP_dom"/>
</dbReference>
<evidence type="ECO:0000256" key="4">
    <source>
        <dbReference type="ARBA" id="ARBA00022500"/>
    </source>
</evidence>
<evidence type="ECO:0000256" key="5">
    <source>
        <dbReference type="ARBA" id="ARBA00022692"/>
    </source>
</evidence>
<dbReference type="PROSITE" id="PS50885">
    <property type="entry name" value="HAMP"/>
    <property type="match status" value="1"/>
</dbReference>
<comment type="similarity">
    <text evidence="9">Belongs to the methyl-accepting chemotaxis (MCP) protein family.</text>
</comment>
<evidence type="ECO:0000256" key="7">
    <source>
        <dbReference type="ARBA" id="ARBA00023136"/>
    </source>
</evidence>
<keyword evidence="5 12" id="KW-0812">Transmembrane</keyword>
<dbReference type="FunFam" id="1.10.287.950:FF:000001">
    <property type="entry name" value="Methyl-accepting chemotaxis sensory transducer"/>
    <property type="match status" value="1"/>
</dbReference>
<feature type="domain" description="Methyl-accepting transducer" evidence="13">
    <location>
        <begin position="269"/>
        <end position="505"/>
    </location>
</feature>